<dbReference type="InterPro" id="IPR027275">
    <property type="entry name" value="PRC-brl_dom"/>
</dbReference>
<name>A0A381UTZ7_9ZZZZ</name>
<feature type="domain" description="PRC-barrel" evidence="1">
    <location>
        <begin position="2"/>
        <end position="76"/>
    </location>
</feature>
<dbReference type="AlphaFoldDB" id="A0A381UTZ7"/>
<organism evidence="2">
    <name type="scientific">marine metagenome</name>
    <dbReference type="NCBI Taxonomy" id="408172"/>
    <lineage>
        <taxon>unclassified sequences</taxon>
        <taxon>metagenomes</taxon>
        <taxon>ecological metagenomes</taxon>
    </lineage>
</organism>
<protein>
    <recommendedName>
        <fullName evidence="1">PRC-barrel domain-containing protein</fullName>
    </recommendedName>
</protein>
<accession>A0A381UTZ7</accession>
<proteinExistence type="predicted"/>
<evidence type="ECO:0000259" key="1">
    <source>
        <dbReference type="Pfam" id="PF05239"/>
    </source>
</evidence>
<dbReference type="InterPro" id="IPR011033">
    <property type="entry name" value="PRC_barrel-like_sf"/>
</dbReference>
<sequence>MEIRLSDFQGKEITTFTGERLGRIRDLILESTTGELQMLLIDSDGFAPKGHELDDEGLLNISFDAVRSVKDMVMVQL</sequence>
<dbReference type="SUPFAM" id="SSF50346">
    <property type="entry name" value="PRC-barrel domain"/>
    <property type="match status" value="1"/>
</dbReference>
<dbReference type="Pfam" id="PF05239">
    <property type="entry name" value="PRC"/>
    <property type="match status" value="1"/>
</dbReference>
<evidence type="ECO:0000313" key="2">
    <source>
        <dbReference type="EMBL" id="SVA31560.1"/>
    </source>
</evidence>
<dbReference type="EMBL" id="UINC01007126">
    <property type="protein sequence ID" value="SVA31560.1"/>
    <property type="molecule type" value="Genomic_DNA"/>
</dbReference>
<dbReference type="Gene3D" id="2.30.30.240">
    <property type="entry name" value="PRC-barrel domain"/>
    <property type="match status" value="1"/>
</dbReference>
<gene>
    <name evidence="2" type="ORF">METZ01_LOCUS84414</name>
</gene>
<reference evidence="2" key="1">
    <citation type="submission" date="2018-05" db="EMBL/GenBank/DDBJ databases">
        <authorList>
            <person name="Lanie J.A."/>
            <person name="Ng W.-L."/>
            <person name="Kazmierczak K.M."/>
            <person name="Andrzejewski T.M."/>
            <person name="Davidsen T.M."/>
            <person name="Wayne K.J."/>
            <person name="Tettelin H."/>
            <person name="Glass J.I."/>
            <person name="Rusch D."/>
            <person name="Podicherti R."/>
            <person name="Tsui H.-C.T."/>
            <person name="Winkler M.E."/>
        </authorList>
    </citation>
    <scope>NUCLEOTIDE SEQUENCE</scope>
</reference>